<organism evidence="7 8">
    <name type="scientific">Longispora fulva</name>
    <dbReference type="NCBI Taxonomy" id="619741"/>
    <lineage>
        <taxon>Bacteria</taxon>
        <taxon>Bacillati</taxon>
        <taxon>Actinomycetota</taxon>
        <taxon>Actinomycetes</taxon>
        <taxon>Micromonosporales</taxon>
        <taxon>Micromonosporaceae</taxon>
        <taxon>Longispora</taxon>
    </lineage>
</organism>
<feature type="transmembrane region" description="Helical" evidence="5">
    <location>
        <begin position="72"/>
        <end position="92"/>
    </location>
</feature>
<keyword evidence="2 5" id="KW-0812">Transmembrane</keyword>
<keyword evidence="8" id="KW-1185">Reference proteome</keyword>
<feature type="transmembrane region" description="Helical" evidence="5">
    <location>
        <begin position="113"/>
        <end position="134"/>
    </location>
</feature>
<keyword evidence="3 5" id="KW-1133">Transmembrane helix</keyword>
<keyword evidence="4 5" id="KW-0472">Membrane</keyword>
<dbReference type="EMBL" id="JADOUF010000001">
    <property type="protein sequence ID" value="MBG6136124.1"/>
    <property type="molecule type" value="Genomic_DNA"/>
</dbReference>
<dbReference type="AlphaFoldDB" id="A0A8J7GNV7"/>
<dbReference type="Gene3D" id="3.40.30.10">
    <property type="entry name" value="Glutaredoxin"/>
    <property type="match status" value="1"/>
</dbReference>
<feature type="transmembrane region" description="Helical" evidence="5">
    <location>
        <begin position="146"/>
        <end position="170"/>
    </location>
</feature>
<evidence type="ECO:0000313" key="8">
    <source>
        <dbReference type="Proteomes" id="UP000622552"/>
    </source>
</evidence>
<comment type="subcellular location">
    <subcellularLocation>
        <location evidence="1">Membrane</location>
        <topology evidence="1">Multi-pass membrane protein</topology>
    </subcellularLocation>
</comment>
<dbReference type="InterPro" id="IPR036249">
    <property type="entry name" value="Thioredoxin-like_sf"/>
</dbReference>
<protein>
    <recommendedName>
        <fullName evidence="6">Methylamine utilisation protein MauE domain-containing protein</fullName>
    </recommendedName>
</protein>
<evidence type="ECO:0000313" key="7">
    <source>
        <dbReference type="EMBL" id="MBG6136124.1"/>
    </source>
</evidence>
<evidence type="ECO:0000256" key="5">
    <source>
        <dbReference type="SAM" id="Phobius"/>
    </source>
</evidence>
<comment type="caution">
    <text evidence="7">The sequence shown here is derived from an EMBL/GenBank/DDBJ whole genome shotgun (WGS) entry which is preliminary data.</text>
</comment>
<dbReference type="Pfam" id="PF07291">
    <property type="entry name" value="MauE"/>
    <property type="match status" value="1"/>
</dbReference>
<dbReference type="UniPathway" id="UPA00895"/>
<sequence length="329" mass="33600">MLMGYVDWVARLAVAAVFGLAMWGKVVDLAGTRRSLAEFGVPGRWVRPAAFALPAAEAAVALGVLLAWSAGWAAGVAGFLLLVFSAVVGGLLSRGRRPRCACFGAAAGTPISAWVVARNAVIAVPVGIALWGSWTREAVPGVPVDHAVGLAALAVVAATLVWQGAVVRSLRLQLDEKVRRELGPEGLPVDAVAPEFDLPATGGGRGTLDGALAAGLPVAVVFVHPGCRPCEDLAGELPRWRQRRAGAVTMLVIGSGAVDANAAWAAKHGVGDILVQDGNEIAARYRVRGAPSAVLVTADGRIGAPVAGGPLAIRDLLATRAGARSRPTG</sequence>
<evidence type="ECO:0000256" key="3">
    <source>
        <dbReference type="ARBA" id="ARBA00022989"/>
    </source>
</evidence>
<evidence type="ECO:0000256" key="4">
    <source>
        <dbReference type="ARBA" id="ARBA00023136"/>
    </source>
</evidence>
<evidence type="ECO:0000256" key="1">
    <source>
        <dbReference type="ARBA" id="ARBA00004141"/>
    </source>
</evidence>
<evidence type="ECO:0000259" key="6">
    <source>
        <dbReference type="Pfam" id="PF07291"/>
    </source>
</evidence>
<feature type="transmembrane region" description="Helical" evidence="5">
    <location>
        <begin position="6"/>
        <end position="24"/>
    </location>
</feature>
<reference evidence="7" key="1">
    <citation type="submission" date="2020-11" db="EMBL/GenBank/DDBJ databases">
        <title>Sequencing the genomes of 1000 actinobacteria strains.</title>
        <authorList>
            <person name="Klenk H.-P."/>
        </authorList>
    </citation>
    <scope>NUCLEOTIDE SEQUENCE</scope>
    <source>
        <strain evidence="7">DSM 45356</strain>
    </source>
</reference>
<accession>A0A8J7GNV7</accession>
<feature type="domain" description="Methylamine utilisation protein MauE" evidence="6">
    <location>
        <begin position="3"/>
        <end position="131"/>
    </location>
</feature>
<name>A0A8J7GNV7_9ACTN</name>
<dbReference type="Proteomes" id="UP000622552">
    <property type="component" value="Unassembled WGS sequence"/>
</dbReference>
<gene>
    <name evidence="7" type="ORF">IW245_002318</name>
</gene>
<dbReference type="GO" id="GO:0016020">
    <property type="term" value="C:membrane"/>
    <property type="evidence" value="ECO:0007669"/>
    <property type="project" value="UniProtKB-SubCell"/>
</dbReference>
<dbReference type="SUPFAM" id="SSF52833">
    <property type="entry name" value="Thioredoxin-like"/>
    <property type="match status" value="1"/>
</dbReference>
<proteinExistence type="predicted"/>
<feature type="transmembrane region" description="Helical" evidence="5">
    <location>
        <begin position="45"/>
        <end position="66"/>
    </location>
</feature>
<evidence type="ECO:0000256" key="2">
    <source>
        <dbReference type="ARBA" id="ARBA00022692"/>
    </source>
</evidence>
<dbReference type="InterPro" id="IPR009908">
    <property type="entry name" value="Methylamine_util_MauE"/>
</dbReference>
<dbReference type="GO" id="GO:0030416">
    <property type="term" value="P:methylamine metabolic process"/>
    <property type="evidence" value="ECO:0007669"/>
    <property type="project" value="InterPro"/>
</dbReference>